<proteinExistence type="predicted"/>
<organism evidence="1 2">
    <name type="scientific">Aureobasidium pullulans</name>
    <name type="common">Black yeast</name>
    <name type="synonym">Pullularia pullulans</name>
    <dbReference type="NCBI Taxonomy" id="5580"/>
    <lineage>
        <taxon>Eukaryota</taxon>
        <taxon>Fungi</taxon>
        <taxon>Dikarya</taxon>
        <taxon>Ascomycota</taxon>
        <taxon>Pezizomycotina</taxon>
        <taxon>Dothideomycetes</taxon>
        <taxon>Dothideomycetidae</taxon>
        <taxon>Dothideales</taxon>
        <taxon>Saccotheciaceae</taxon>
        <taxon>Aureobasidium</taxon>
    </lineage>
</organism>
<accession>A0A4S9MC28</accession>
<name>A0A4S9MC28_AURPU</name>
<evidence type="ECO:0000313" key="2">
    <source>
        <dbReference type="Proteomes" id="UP000308014"/>
    </source>
</evidence>
<evidence type="ECO:0000313" key="1">
    <source>
        <dbReference type="EMBL" id="THW11588.1"/>
    </source>
</evidence>
<reference evidence="1 2" key="1">
    <citation type="submission" date="2018-10" db="EMBL/GenBank/DDBJ databases">
        <title>Fifty Aureobasidium pullulans genomes reveal a recombining polyextremotolerant generalist.</title>
        <authorList>
            <person name="Gostincar C."/>
            <person name="Turk M."/>
            <person name="Zajc J."/>
            <person name="Gunde-Cimerman N."/>
        </authorList>
    </citation>
    <scope>NUCLEOTIDE SEQUENCE [LARGE SCALE GENOMIC DNA]</scope>
    <source>
        <strain evidence="1 2">EXF-11318</strain>
    </source>
</reference>
<comment type="caution">
    <text evidence="1">The sequence shown here is derived from an EMBL/GenBank/DDBJ whole genome shotgun (WGS) entry which is preliminary data.</text>
</comment>
<protein>
    <submittedName>
        <fullName evidence="1">Uncharacterized protein</fullName>
    </submittedName>
</protein>
<dbReference type="AlphaFoldDB" id="A0A4S9MC28"/>
<dbReference type="Proteomes" id="UP000308014">
    <property type="component" value="Unassembled WGS sequence"/>
</dbReference>
<gene>
    <name evidence="1" type="ORF">D6D24_07122</name>
</gene>
<dbReference type="EMBL" id="QZAJ01000329">
    <property type="protein sequence ID" value="THW11588.1"/>
    <property type="molecule type" value="Genomic_DNA"/>
</dbReference>
<sequence>MPRARPFAGVIGGLTGQKRPVPLDNTETTQIPKLQKIDTSEIEKRVKDLKAEAKAELKVLDYSKLRIALHSVNNLKKQGWIVNGDEARDPYLKEMRFGSRRLKWWLNTNDISMTKTIRADPYFADDAIFEDMFPKEISRVLLFLAVCQSVREFVNHIPDMGDEMMQAERYFEEHKSVKFPDV</sequence>